<sequence length="438" mass="48257">MRKKKLLSLGIALAMITGLAAGGCAQKGSGSTSDSSGAQKQESSEPVELEFLFGDPNRTEIFSRIVEDFNNSQDGVHVTFNATGTNHLEELMTRLAADDAPDLTSQLQGFELASYVDAGYIKDIKDEPFMKYIRDTELDTVTIEDGVYGIPMDTQAWGVFYNKELFEQAGIADVPVTVSELKDCVEKLKASGITPFAAGYATEWTIGQFLGYGASSILTPAAVELGDDYKKGNWTFDQPGIDQAFDVLDLVADNTQDRPFDTDVSGQYAAFAKGDAAMMLQGNWSILQIRELNPDIKMGMFPLPISEDKEDLLFPKQYGFVINVLAASEEDPAKADAINQFMEYFLNPENGGGYYYDEIGVPTANATAEPELDEASEILQTYLQDEKTVFTYYAYEPAGFDAESWKVTVQYLNSGTKDHKKLIEDFDNAFNKYADALD</sequence>
<dbReference type="PANTHER" id="PTHR43649:SF29">
    <property type="entry name" value="OSMOPROTECTIVE COMPOUNDS-BINDING PROTEIN GGTB"/>
    <property type="match status" value="1"/>
</dbReference>
<evidence type="ECO:0000256" key="1">
    <source>
        <dbReference type="ARBA" id="ARBA00008520"/>
    </source>
</evidence>
<accession>A0A174BH49</accession>
<feature type="compositionally biased region" description="Polar residues" evidence="3">
    <location>
        <begin position="28"/>
        <end position="41"/>
    </location>
</feature>
<protein>
    <submittedName>
        <fullName evidence="5">Maltose ABC transporter periplasmic protein</fullName>
    </submittedName>
</protein>
<reference evidence="5 6" key="1">
    <citation type="submission" date="2015-09" db="EMBL/GenBank/DDBJ databases">
        <authorList>
            <consortium name="Pathogen Informatics"/>
        </authorList>
    </citation>
    <scope>NUCLEOTIDE SEQUENCE [LARGE SCALE GENOMIC DNA]</scope>
    <source>
        <strain evidence="5 6">2789STDY5834876</strain>
    </source>
</reference>
<dbReference type="SUPFAM" id="SSF53850">
    <property type="entry name" value="Periplasmic binding protein-like II"/>
    <property type="match status" value="1"/>
</dbReference>
<feature type="signal peptide" evidence="4">
    <location>
        <begin position="1"/>
        <end position="20"/>
    </location>
</feature>
<keyword evidence="2" id="KW-0813">Transport</keyword>
<dbReference type="Proteomes" id="UP000095544">
    <property type="component" value="Unassembled WGS sequence"/>
</dbReference>
<organism evidence="5 6">
    <name type="scientific">Faecalicatena contorta</name>
    <dbReference type="NCBI Taxonomy" id="39482"/>
    <lineage>
        <taxon>Bacteria</taxon>
        <taxon>Bacillati</taxon>
        <taxon>Bacillota</taxon>
        <taxon>Clostridia</taxon>
        <taxon>Lachnospirales</taxon>
        <taxon>Lachnospiraceae</taxon>
        <taxon>Faecalicatena</taxon>
    </lineage>
</organism>
<dbReference type="AlphaFoldDB" id="A0A174BH49"/>
<evidence type="ECO:0000256" key="3">
    <source>
        <dbReference type="SAM" id="MobiDB-lite"/>
    </source>
</evidence>
<gene>
    <name evidence="5" type="ORF">ERS852491_01028</name>
</gene>
<feature type="region of interest" description="Disordered" evidence="3">
    <location>
        <begin position="26"/>
        <end position="46"/>
    </location>
</feature>
<evidence type="ECO:0000313" key="6">
    <source>
        <dbReference type="Proteomes" id="UP000095544"/>
    </source>
</evidence>
<evidence type="ECO:0000256" key="4">
    <source>
        <dbReference type="SAM" id="SignalP"/>
    </source>
</evidence>
<dbReference type="InterPro" id="IPR006059">
    <property type="entry name" value="SBP"/>
</dbReference>
<comment type="similarity">
    <text evidence="1">Belongs to the bacterial solute-binding protein 1 family.</text>
</comment>
<dbReference type="OrthoDB" id="2060074at2"/>
<dbReference type="Gene3D" id="3.40.190.10">
    <property type="entry name" value="Periplasmic binding protein-like II"/>
    <property type="match status" value="2"/>
</dbReference>
<dbReference type="PANTHER" id="PTHR43649">
    <property type="entry name" value="ARABINOSE-BINDING PROTEIN-RELATED"/>
    <property type="match status" value="1"/>
</dbReference>
<dbReference type="Pfam" id="PF01547">
    <property type="entry name" value="SBP_bac_1"/>
    <property type="match status" value="1"/>
</dbReference>
<dbReference type="PROSITE" id="PS51257">
    <property type="entry name" value="PROKAR_LIPOPROTEIN"/>
    <property type="match status" value="1"/>
</dbReference>
<feature type="chain" id="PRO_5038916599" evidence="4">
    <location>
        <begin position="21"/>
        <end position="438"/>
    </location>
</feature>
<evidence type="ECO:0000313" key="5">
    <source>
        <dbReference type="EMBL" id="CUO00352.1"/>
    </source>
</evidence>
<dbReference type="InterPro" id="IPR050490">
    <property type="entry name" value="Bact_solute-bd_prot1"/>
</dbReference>
<dbReference type="EMBL" id="CYZU01000007">
    <property type="protein sequence ID" value="CUO00352.1"/>
    <property type="molecule type" value="Genomic_DNA"/>
</dbReference>
<keyword evidence="4" id="KW-0732">Signal</keyword>
<dbReference type="RefSeq" id="WP_050639442.1">
    <property type="nucleotide sequence ID" value="NZ_CABKUE010000006.1"/>
</dbReference>
<proteinExistence type="inferred from homology"/>
<evidence type="ECO:0000256" key="2">
    <source>
        <dbReference type="ARBA" id="ARBA00022448"/>
    </source>
</evidence>
<dbReference type="STRING" id="39482.ERS852491_01028"/>
<name>A0A174BH49_9FIRM</name>